<sequence length="201" mass="22802">MPSRSARIPPGVIAAVQAEGARVVVAGVSGAGKTTLARAIGARTGIRHVEIDALHWGAGWTPRPEFLDDVRSFVATDSWITEWQYRRARDLVVARATVLIWLDLPFPLVLARVVRRTARRRRRREKLWNGNVEPGLRHAVLNREGVIRWSIATRRKYAPMIAALRTTAPHVEVIRLRWRRDARRLLRALDPEPLVNNSGDR</sequence>
<organism evidence="2 3">
    <name type="scientific">Microcella daejeonensis</name>
    <dbReference type="NCBI Taxonomy" id="2994971"/>
    <lineage>
        <taxon>Bacteria</taxon>
        <taxon>Bacillati</taxon>
        <taxon>Actinomycetota</taxon>
        <taxon>Actinomycetes</taxon>
        <taxon>Micrococcales</taxon>
        <taxon>Microbacteriaceae</taxon>
        <taxon>Microcella</taxon>
    </lineage>
</organism>
<keyword evidence="3" id="KW-1185">Reference proteome</keyword>
<dbReference type="InterPro" id="IPR052922">
    <property type="entry name" value="Cytidylate_Kinase-2"/>
</dbReference>
<protein>
    <submittedName>
        <fullName evidence="2">AAA family ATPase</fullName>
    </submittedName>
</protein>
<feature type="transmembrane region" description="Helical" evidence="1">
    <location>
        <begin position="92"/>
        <end position="114"/>
    </location>
</feature>
<keyword evidence="1" id="KW-1133">Transmembrane helix</keyword>
<keyword evidence="1" id="KW-0472">Membrane</keyword>
<gene>
    <name evidence="2" type="ORF">OVN18_11020</name>
</gene>
<dbReference type="PANTHER" id="PTHR37816:SF1">
    <property type="entry name" value="TOXIN"/>
    <property type="match status" value="1"/>
</dbReference>
<dbReference type="KEGG" id="mdb:OVN18_11020"/>
<dbReference type="AlphaFoldDB" id="A0A9E8MK92"/>
<evidence type="ECO:0000313" key="3">
    <source>
        <dbReference type="Proteomes" id="UP001164706"/>
    </source>
</evidence>
<keyword evidence="1" id="KW-0812">Transmembrane</keyword>
<dbReference type="InterPro" id="IPR027417">
    <property type="entry name" value="P-loop_NTPase"/>
</dbReference>
<reference evidence="2" key="1">
    <citation type="submission" date="2022-11" db="EMBL/GenBank/DDBJ databases">
        <title>Description of Microcella daejonensis nov. sp, isolated from riverside soil.</title>
        <authorList>
            <person name="Molina K.M."/>
            <person name="Kim S.B."/>
        </authorList>
    </citation>
    <scope>NUCLEOTIDE SEQUENCE</scope>
    <source>
        <strain evidence="2">MMS21-STM12</strain>
    </source>
</reference>
<name>A0A9E8MK92_9MICO</name>
<evidence type="ECO:0000256" key="1">
    <source>
        <dbReference type="SAM" id="Phobius"/>
    </source>
</evidence>
<dbReference type="Proteomes" id="UP001164706">
    <property type="component" value="Chromosome"/>
</dbReference>
<dbReference type="EMBL" id="CP113089">
    <property type="protein sequence ID" value="WAB81078.1"/>
    <property type="molecule type" value="Genomic_DNA"/>
</dbReference>
<dbReference type="SUPFAM" id="SSF52540">
    <property type="entry name" value="P-loop containing nucleoside triphosphate hydrolases"/>
    <property type="match status" value="1"/>
</dbReference>
<dbReference type="PANTHER" id="PTHR37816">
    <property type="entry name" value="YALI0E33011P"/>
    <property type="match status" value="1"/>
</dbReference>
<evidence type="ECO:0000313" key="2">
    <source>
        <dbReference type="EMBL" id="WAB81078.1"/>
    </source>
</evidence>
<dbReference type="RefSeq" id="WP_267780830.1">
    <property type="nucleotide sequence ID" value="NZ_CP113089.1"/>
</dbReference>
<proteinExistence type="predicted"/>
<accession>A0A9E8MK92</accession>
<dbReference type="Gene3D" id="3.40.50.300">
    <property type="entry name" value="P-loop containing nucleotide triphosphate hydrolases"/>
    <property type="match status" value="1"/>
</dbReference>